<dbReference type="AlphaFoldDB" id="A0A7V8EAJ2"/>
<keyword evidence="1" id="KW-0812">Transmembrane</keyword>
<sequence length="147" mass="15724">MVNYILYGIVVLAGMSVSLQQVLNSSLRTTMSSPVWAGFVSYLVGAVFMLIAGLASGLPSVTSQTILKSPVLPWFSGLFGVVFVMTAIFMVPRLGVATVISLIVLGQMIGSLTFDHFGLFGLPEQPINFSRVLGVAFLLLGVVLIRR</sequence>
<dbReference type="Proteomes" id="UP000442695">
    <property type="component" value="Unassembled WGS sequence"/>
</dbReference>
<dbReference type="EMBL" id="WOWR01000066">
    <property type="protein sequence ID" value="KAF0251229.1"/>
    <property type="molecule type" value="Genomic_DNA"/>
</dbReference>
<dbReference type="GO" id="GO:0005886">
    <property type="term" value="C:plasma membrane"/>
    <property type="evidence" value="ECO:0007669"/>
    <property type="project" value="TreeGrafter"/>
</dbReference>
<reference evidence="2 3" key="1">
    <citation type="submission" date="2019-12" db="EMBL/GenBank/DDBJ databases">
        <authorList>
            <person name="Woiski C."/>
        </authorList>
    </citation>
    <scope>NUCLEOTIDE SEQUENCE [LARGE SCALE GENOMIC DNA]</scope>
    <source>
        <strain evidence="2 3">BOE100</strain>
    </source>
</reference>
<dbReference type="Pfam" id="PF04657">
    <property type="entry name" value="DMT_YdcZ"/>
    <property type="match status" value="1"/>
</dbReference>
<feature type="transmembrane region" description="Helical" evidence="1">
    <location>
        <begin position="96"/>
        <end position="114"/>
    </location>
</feature>
<protein>
    <submittedName>
        <fullName evidence="2">EamA-like transporter family protein</fullName>
    </submittedName>
</protein>
<name>A0A7V8EAJ2_PSEPU</name>
<dbReference type="PANTHER" id="PTHR34821:SF2">
    <property type="entry name" value="INNER MEMBRANE PROTEIN YDCZ"/>
    <property type="match status" value="1"/>
</dbReference>
<feature type="transmembrane region" description="Helical" evidence="1">
    <location>
        <begin position="35"/>
        <end position="59"/>
    </location>
</feature>
<evidence type="ECO:0000256" key="1">
    <source>
        <dbReference type="SAM" id="Phobius"/>
    </source>
</evidence>
<evidence type="ECO:0000313" key="3">
    <source>
        <dbReference type="Proteomes" id="UP000442695"/>
    </source>
</evidence>
<dbReference type="PANTHER" id="PTHR34821">
    <property type="entry name" value="INNER MEMBRANE PROTEIN YDCZ"/>
    <property type="match status" value="1"/>
</dbReference>
<keyword evidence="1" id="KW-0472">Membrane</keyword>
<accession>A0A7V8EAJ2</accession>
<comment type="caution">
    <text evidence="2">The sequence shown here is derived from an EMBL/GenBank/DDBJ whole genome shotgun (WGS) entry which is preliminary data.</text>
</comment>
<organism evidence="2 3">
    <name type="scientific">Pseudomonas putida</name>
    <name type="common">Arthrobacter siderocapsulatus</name>
    <dbReference type="NCBI Taxonomy" id="303"/>
    <lineage>
        <taxon>Bacteria</taxon>
        <taxon>Pseudomonadati</taxon>
        <taxon>Pseudomonadota</taxon>
        <taxon>Gammaproteobacteria</taxon>
        <taxon>Pseudomonadales</taxon>
        <taxon>Pseudomonadaceae</taxon>
        <taxon>Pseudomonas</taxon>
    </lineage>
</organism>
<gene>
    <name evidence="2" type="ORF">GN299_29835</name>
</gene>
<feature type="transmembrane region" description="Helical" evidence="1">
    <location>
        <begin position="6"/>
        <end position="23"/>
    </location>
</feature>
<proteinExistence type="predicted"/>
<dbReference type="InterPro" id="IPR006750">
    <property type="entry name" value="YdcZ"/>
</dbReference>
<feature type="transmembrane region" description="Helical" evidence="1">
    <location>
        <begin position="126"/>
        <end position="145"/>
    </location>
</feature>
<keyword evidence="1" id="KW-1133">Transmembrane helix</keyword>
<feature type="transmembrane region" description="Helical" evidence="1">
    <location>
        <begin position="71"/>
        <end position="89"/>
    </location>
</feature>
<evidence type="ECO:0000313" key="2">
    <source>
        <dbReference type="EMBL" id="KAF0251229.1"/>
    </source>
</evidence>